<comment type="caution">
    <text evidence="2">The sequence shown here is derived from an EMBL/GenBank/DDBJ whole genome shotgun (WGS) entry which is preliminary data.</text>
</comment>
<keyword evidence="1" id="KW-0732">Signal</keyword>
<dbReference type="RefSeq" id="WP_047848172.1">
    <property type="nucleotide sequence ID" value="NZ_AEJF01000117.1"/>
</dbReference>
<dbReference type="EMBL" id="AEJF01000117">
    <property type="protein sequence ID" value="KLU24717.1"/>
    <property type="molecule type" value="Genomic_DNA"/>
</dbReference>
<evidence type="ECO:0008006" key="4">
    <source>
        <dbReference type="Google" id="ProtNLM"/>
    </source>
</evidence>
<evidence type="ECO:0000313" key="2">
    <source>
        <dbReference type="EMBL" id="KLU24717.1"/>
    </source>
</evidence>
<feature type="signal peptide" evidence="1">
    <location>
        <begin position="1"/>
        <end position="22"/>
    </location>
</feature>
<evidence type="ECO:0000256" key="1">
    <source>
        <dbReference type="SAM" id="SignalP"/>
    </source>
</evidence>
<sequence>MKATLKLLVLSPLLIASTVSFAEPTLTAQQCNDYPFTHTQAPATHKQVMNELYELEAAGYDASSANAPYPDDLDHAERRLSAEYKQDCTAQKVATAASAEQ</sequence>
<feature type="chain" id="PRO_5005249206" description="Purine nucleoside phosphorylase" evidence="1">
    <location>
        <begin position="23"/>
        <end position="101"/>
    </location>
</feature>
<dbReference type="Pfam" id="PF13663">
    <property type="entry name" value="DUF4148"/>
    <property type="match status" value="1"/>
</dbReference>
<protein>
    <recommendedName>
        <fullName evidence="4">Purine nucleoside phosphorylase</fullName>
    </recommendedName>
</protein>
<name>A0A0J1CVV9_9BURK</name>
<proteinExistence type="predicted"/>
<dbReference type="PATRIC" id="fig|908627.4.peg.4187"/>
<dbReference type="AlphaFoldDB" id="A0A0J1CVV9"/>
<reference evidence="2 3" key="1">
    <citation type="journal article" date="2015" name="Genome Announc.">
        <title>Draft Genome Sequence of Burkholderia sp. Strain PML1(12), an Ectomycorrhizosphere-Inhabiting Bacterium with Effective Mineral-Weathering Ability.</title>
        <authorList>
            <person name="Uroz S."/>
            <person name="Oger P."/>
        </authorList>
    </citation>
    <scope>NUCLEOTIDE SEQUENCE [LARGE SCALE GENOMIC DNA]</scope>
    <source>
        <strain evidence="3">PML1(12)</strain>
    </source>
</reference>
<evidence type="ECO:0000313" key="3">
    <source>
        <dbReference type="Proteomes" id="UP000035963"/>
    </source>
</evidence>
<dbReference type="Proteomes" id="UP000035963">
    <property type="component" value="Unassembled WGS sequence"/>
</dbReference>
<accession>A0A0J1CVV9</accession>
<keyword evidence="3" id="KW-1185">Reference proteome</keyword>
<dbReference type="InterPro" id="IPR025421">
    <property type="entry name" value="DUF4148"/>
</dbReference>
<gene>
    <name evidence="2" type="ORF">EOS_18715</name>
</gene>
<dbReference type="OrthoDB" id="9030534at2"/>
<organism evidence="2 3">
    <name type="scientific">Caballeronia mineralivorans PML1(12)</name>
    <dbReference type="NCBI Taxonomy" id="908627"/>
    <lineage>
        <taxon>Bacteria</taxon>
        <taxon>Pseudomonadati</taxon>
        <taxon>Pseudomonadota</taxon>
        <taxon>Betaproteobacteria</taxon>
        <taxon>Burkholderiales</taxon>
        <taxon>Burkholderiaceae</taxon>
        <taxon>Caballeronia</taxon>
    </lineage>
</organism>